<accession>A0A6G0WG83</accession>
<dbReference type="InterPro" id="IPR008906">
    <property type="entry name" value="HATC_C_dom"/>
</dbReference>
<dbReference type="PANTHER" id="PTHR46289:SF17">
    <property type="entry name" value="HAT C-TERMINAL DIMERISATION DOMAIN-CONTAINING PROTEIN"/>
    <property type="match status" value="1"/>
</dbReference>
<comment type="caution">
    <text evidence="3">The sequence shown here is derived from an EMBL/GenBank/DDBJ whole genome shotgun (WGS) entry which is preliminary data.</text>
</comment>
<gene>
    <name evidence="3" type="ORF">FWK35_00030287</name>
</gene>
<dbReference type="InterPro" id="IPR012337">
    <property type="entry name" value="RNaseH-like_sf"/>
</dbReference>
<proteinExistence type="predicted"/>
<feature type="domain" description="HAT C-terminal dimerisation" evidence="1">
    <location>
        <begin position="490"/>
        <end position="550"/>
    </location>
</feature>
<evidence type="ECO:0000259" key="2">
    <source>
        <dbReference type="Pfam" id="PF14291"/>
    </source>
</evidence>
<dbReference type="OrthoDB" id="6594023at2759"/>
<organism evidence="3 4">
    <name type="scientific">Aphis craccivora</name>
    <name type="common">Cowpea aphid</name>
    <dbReference type="NCBI Taxonomy" id="307492"/>
    <lineage>
        <taxon>Eukaryota</taxon>
        <taxon>Metazoa</taxon>
        <taxon>Ecdysozoa</taxon>
        <taxon>Arthropoda</taxon>
        <taxon>Hexapoda</taxon>
        <taxon>Insecta</taxon>
        <taxon>Pterygota</taxon>
        <taxon>Neoptera</taxon>
        <taxon>Paraneoptera</taxon>
        <taxon>Hemiptera</taxon>
        <taxon>Sternorrhyncha</taxon>
        <taxon>Aphidomorpha</taxon>
        <taxon>Aphidoidea</taxon>
        <taxon>Aphididae</taxon>
        <taxon>Aphidini</taxon>
        <taxon>Aphis</taxon>
        <taxon>Aphis</taxon>
    </lineage>
</organism>
<evidence type="ECO:0000313" key="4">
    <source>
        <dbReference type="Proteomes" id="UP000478052"/>
    </source>
</evidence>
<dbReference type="GO" id="GO:0046983">
    <property type="term" value="F:protein dimerization activity"/>
    <property type="evidence" value="ECO:0007669"/>
    <property type="project" value="InterPro"/>
</dbReference>
<protein>
    <submittedName>
        <fullName evidence="3">Zinc finger MYM-type protein 1-like</fullName>
    </submittedName>
</protein>
<evidence type="ECO:0000313" key="3">
    <source>
        <dbReference type="EMBL" id="KAF0725767.1"/>
    </source>
</evidence>
<dbReference type="AlphaFoldDB" id="A0A6G0WG83"/>
<dbReference type="Pfam" id="PF14291">
    <property type="entry name" value="DUF4371"/>
    <property type="match status" value="1"/>
</dbReference>
<keyword evidence="4" id="KW-1185">Reference proteome</keyword>
<dbReference type="PANTHER" id="PTHR46289">
    <property type="entry name" value="52 KDA REPRESSOR OF THE INHIBITOR OF THE PROTEIN KINASE-LIKE PROTEIN-RELATED"/>
    <property type="match status" value="1"/>
</dbReference>
<dbReference type="InterPro" id="IPR025398">
    <property type="entry name" value="DUF4371"/>
</dbReference>
<dbReference type="InterPro" id="IPR052958">
    <property type="entry name" value="IFN-induced_PKR_regulator"/>
</dbReference>
<name>A0A6G0WG83_APHCR</name>
<evidence type="ECO:0000259" key="1">
    <source>
        <dbReference type="Pfam" id="PF05699"/>
    </source>
</evidence>
<dbReference type="Proteomes" id="UP000478052">
    <property type="component" value="Unassembled WGS sequence"/>
</dbReference>
<dbReference type="Pfam" id="PF05699">
    <property type="entry name" value="Dimer_Tnp_hAT"/>
    <property type="match status" value="1"/>
</dbReference>
<reference evidence="3 4" key="1">
    <citation type="submission" date="2019-08" db="EMBL/GenBank/DDBJ databases">
        <title>Whole genome of Aphis craccivora.</title>
        <authorList>
            <person name="Voronova N.V."/>
            <person name="Shulinski R.S."/>
            <person name="Bandarenka Y.V."/>
            <person name="Zhorov D.G."/>
            <person name="Warner D."/>
        </authorList>
    </citation>
    <scope>NUCLEOTIDE SEQUENCE [LARGE SCALE GENOMIC DNA]</scope>
    <source>
        <strain evidence="3">180601</strain>
        <tissue evidence="3">Whole Body</tissue>
    </source>
</reference>
<feature type="domain" description="DUF4371" evidence="2">
    <location>
        <begin position="147"/>
        <end position="256"/>
    </location>
</feature>
<dbReference type="SUPFAM" id="SSF53098">
    <property type="entry name" value="Ribonuclease H-like"/>
    <property type="match status" value="1"/>
</dbReference>
<sequence length="555" mass="63790">MKRGALDKFFKPAVKNPRLVHDSKRELEENTTVTTEITMNITNVRKIELVIIFERSHEKIGALVSKPFIKWKDAIEKCTPHSKIGYHRFCINAANNFSNVVSGKMNDVATQLISQRKQQREENRSALKPIIPRNNNFLWRTKNSSQSCQRNATCLSPTIQNDIIDICGNLITKKLVTDINKSGCFTILCDETLDVSGIEQLSLCARYINFKNQLREDFLCFIPAYDLSGENLANLILEKFGQGYDGAGNMSGKFNGVQSKIRQKYPKAMFKQCLSRKTLKNHILKHVPESKRTRLVGLCETRFIERHDAINVFVELFNPTIISLQDIQDTTRSVSSSSSLFLAAVEKSSFIISLLVCEHLLNCTLPLSHYLQNPTRDLSSAMNYANDIINKLKHLRNIFIETFSSIFQEANRFKKLYFDSDISCPRIINNQKNRENYDCNSPEEYYRASIFVPSIGRLILKLENRVSEKVLASEFLLWCYKWVNVEKKLTEIMDILDACDKEFYPNIHFLMKMLATLPISTTTVERSFSTLKRLKTLLRNKTGNERLTCSSICTF</sequence>
<dbReference type="EMBL" id="VUJU01008797">
    <property type="protein sequence ID" value="KAF0725767.1"/>
    <property type="molecule type" value="Genomic_DNA"/>
</dbReference>